<evidence type="ECO:0000256" key="1">
    <source>
        <dbReference type="SAM" id="SignalP"/>
    </source>
</evidence>
<sequence length="139" mass="16057">MKKVNPLKFRILCIVFCSTIPSAYAEYNLAPVRTQAMCASVQNRLGSDGDPKRFDIIAKNNVTAYIKYRSSHDYDGYKFTPETLAEDYAYFFQESTQEHTAEMQQEVKNSNLDENYAWVAVLKQQWDSLNCNQLIDFKG</sequence>
<feature type="signal peptide" evidence="1">
    <location>
        <begin position="1"/>
        <end position="25"/>
    </location>
</feature>
<dbReference type="RefSeq" id="WP_231827635.1">
    <property type="nucleotide sequence ID" value="NZ_CP087880.1"/>
</dbReference>
<proteinExistence type="predicted"/>
<dbReference type="Proteomes" id="UP001199659">
    <property type="component" value="Chromosome"/>
</dbReference>
<evidence type="ECO:0000313" key="3">
    <source>
        <dbReference type="Proteomes" id="UP001199659"/>
    </source>
</evidence>
<keyword evidence="3" id="KW-1185">Reference proteome</keyword>
<gene>
    <name evidence="2" type="ORF">G163CM_15790</name>
</gene>
<protein>
    <submittedName>
        <fullName evidence="2">Uncharacterized protein</fullName>
    </submittedName>
</protein>
<name>A0ABY3S2F0_9ENTR</name>
<organism evidence="2 3">
    <name type="scientific">Pseudocitrobacter corydidari</name>
    <dbReference type="NCBI Taxonomy" id="2891570"/>
    <lineage>
        <taxon>Bacteria</taxon>
        <taxon>Pseudomonadati</taxon>
        <taxon>Pseudomonadota</taxon>
        <taxon>Gammaproteobacteria</taxon>
        <taxon>Enterobacterales</taxon>
        <taxon>Enterobacteriaceae</taxon>
        <taxon>Pseudocitrobacter</taxon>
    </lineage>
</organism>
<reference evidence="2 3" key="1">
    <citation type="journal article" date="2022" name="Int. J. Syst. Evol. Microbiol.">
        <title>Pseudocitrobacter corydidari sp. nov., isolated from the Asian emerald cockroach Corydidarum magnifica.</title>
        <authorList>
            <person name="Guzman J."/>
            <person name="Poehlein A."/>
            <person name="Glaeser S.P."/>
            <person name="Schwengers O."/>
            <person name="Blom J."/>
            <person name="Hollensteiner J."/>
            <person name="Kampfer P."/>
            <person name="Vilcinskas A."/>
        </authorList>
    </citation>
    <scope>NUCLEOTIDE SEQUENCE [LARGE SCALE GENOMIC DNA]</scope>
    <source>
        <strain evidence="2">G163CM</strain>
    </source>
</reference>
<accession>A0ABY3S2F0</accession>
<dbReference type="EMBL" id="CP087880">
    <property type="protein sequence ID" value="UGS40880.1"/>
    <property type="molecule type" value="Genomic_DNA"/>
</dbReference>
<evidence type="ECO:0000313" key="2">
    <source>
        <dbReference type="EMBL" id="UGS40880.1"/>
    </source>
</evidence>
<keyword evidence="1" id="KW-0732">Signal</keyword>
<feature type="chain" id="PRO_5046328724" evidence="1">
    <location>
        <begin position="26"/>
        <end position="139"/>
    </location>
</feature>